<sequence>MLGIKACGRISLLATQQVQRPAIPLPEKIGGDFIPHVQDWVGFIFNLLTGEALALMSPILEQSSSLLNQLVEFIHAMSVIFDSNLA</sequence>
<dbReference type="Ensembl" id="ENSCABT00000012987.1">
    <property type="protein sequence ID" value="ENSCABP00000011855.1"/>
    <property type="gene ID" value="ENSCABG00000008850.1"/>
</dbReference>
<reference evidence="1" key="1">
    <citation type="submission" date="2025-08" db="UniProtKB">
        <authorList>
            <consortium name="Ensembl"/>
        </authorList>
    </citation>
    <scope>IDENTIFICATION</scope>
</reference>
<evidence type="ECO:0000313" key="1">
    <source>
        <dbReference type="Ensembl" id="ENSCABP00000011855.1"/>
    </source>
</evidence>
<dbReference type="GeneTree" id="ENSGT00950000185223"/>
<accession>A0A8C0GNI1</accession>
<proteinExistence type="predicted"/>
<dbReference type="Proteomes" id="UP000694404">
    <property type="component" value="Unplaced"/>
</dbReference>
<name>A0A8C0GNI1_CHEAB</name>
<evidence type="ECO:0000313" key="2">
    <source>
        <dbReference type="Proteomes" id="UP000694404"/>
    </source>
</evidence>
<reference evidence="1" key="2">
    <citation type="submission" date="2025-09" db="UniProtKB">
        <authorList>
            <consortium name="Ensembl"/>
        </authorList>
    </citation>
    <scope>IDENTIFICATION</scope>
</reference>
<protein>
    <submittedName>
        <fullName evidence="1">Uncharacterized protein</fullName>
    </submittedName>
</protein>
<dbReference type="OMA" id="VEFIHAM"/>
<organism evidence="1 2">
    <name type="scientific">Chelonoidis abingdonii</name>
    <name type="common">Abingdon island giant tortoise</name>
    <name type="synonym">Testudo abingdonii</name>
    <dbReference type="NCBI Taxonomy" id="106734"/>
    <lineage>
        <taxon>Eukaryota</taxon>
        <taxon>Metazoa</taxon>
        <taxon>Chordata</taxon>
        <taxon>Craniata</taxon>
        <taxon>Vertebrata</taxon>
        <taxon>Euteleostomi</taxon>
        <taxon>Archelosauria</taxon>
        <taxon>Testudinata</taxon>
        <taxon>Testudines</taxon>
        <taxon>Cryptodira</taxon>
        <taxon>Durocryptodira</taxon>
        <taxon>Testudinoidea</taxon>
        <taxon>Testudinidae</taxon>
        <taxon>Chelonoidis</taxon>
    </lineage>
</organism>
<dbReference type="AlphaFoldDB" id="A0A8C0GNI1"/>
<keyword evidence="2" id="KW-1185">Reference proteome</keyword>